<proteinExistence type="predicted"/>
<feature type="domain" description="GHMP kinase C-terminal" evidence="6">
    <location>
        <begin position="191"/>
        <end position="252"/>
    </location>
</feature>
<dbReference type="Pfam" id="PF00288">
    <property type="entry name" value="GHMP_kinases_N"/>
    <property type="match status" value="1"/>
</dbReference>
<dbReference type="InterPro" id="IPR012363">
    <property type="entry name" value="PduX"/>
</dbReference>
<accession>A0A4R1N5Z1</accession>
<dbReference type="InterPro" id="IPR013750">
    <property type="entry name" value="GHMP_kinase_C_dom"/>
</dbReference>
<dbReference type="GO" id="GO:0005524">
    <property type="term" value="F:ATP binding"/>
    <property type="evidence" value="ECO:0007669"/>
    <property type="project" value="UniProtKB-KW"/>
</dbReference>
<dbReference type="EMBL" id="SJOI01000001">
    <property type="protein sequence ID" value="TCL02543.1"/>
    <property type="molecule type" value="Genomic_DNA"/>
</dbReference>
<dbReference type="InterPro" id="IPR014721">
    <property type="entry name" value="Ribsml_uS5_D2-typ_fold_subgr"/>
</dbReference>
<dbReference type="Pfam" id="PF08544">
    <property type="entry name" value="GHMP_kinases_C"/>
    <property type="match status" value="1"/>
</dbReference>
<evidence type="ECO:0000259" key="6">
    <source>
        <dbReference type="Pfam" id="PF08544"/>
    </source>
</evidence>
<dbReference type="OrthoDB" id="4548147at2"/>
<evidence type="ECO:0000256" key="4">
    <source>
        <dbReference type="ARBA" id="ARBA00022840"/>
    </source>
</evidence>
<feature type="domain" description="GHMP kinase N-terminal" evidence="5">
    <location>
        <begin position="55"/>
        <end position="120"/>
    </location>
</feature>
<comment type="caution">
    <text evidence="7">The sequence shown here is derived from an EMBL/GenBank/DDBJ whole genome shotgun (WGS) entry which is preliminary data.</text>
</comment>
<evidence type="ECO:0000256" key="1">
    <source>
        <dbReference type="ARBA" id="ARBA00022679"/>
    </source>
</evidence>
<dbReference type="SUPFAM" id="SSF54211">
    <property type="entry name" value="Ribosomal protein S5 domain 2-like"/>
    <property type="match status" value="1"/>
</dbReference>
<keyword evidence="8" id="KW-1185">Reference proteome</keyword>
<dbReference type="PANTHER" id="PTHR43527:SF1">
    <property type="entry name" value="L-THREONINE KINASE"/>
    <property type="match status" value="1"/>
</dbReference>
<dbReference type="InterPro" id="IPR006204">
    <property type="entry name" value="GHMP_kinase_N_dom"/>
</dbReference>
<keyword evidence="3 7" id="KW-0418">Kinase</keyword>
<protein>
    <submittedName>
        <fullName evidence="7">Threonine kinase</fullName>
    </submittedName>
</protein>
<dbReference type="PANTHER" id="PTHR43527">
    <property type="entry name" value="4-DIPHOSPHOCYTIDYL-2-C-METHYL-D-ERYTHRITOL KINASE, CHLOROPLASTIC"/>
    <property type="match status" value="1"/>
</dbReference>
<sequence length="286" mass="31323">MADARCPASCGELIQGWIAGGEKLISCPIDWYSEVEVSEGEPAADERPLSRRMLQQVIDYFGYQTGDIPPLRIDCRSTIPIAKGLASSTADIAATAIATARFLHRSLDECQLADLCLRLEPTDSTVFRALTLFDHRHGSCHIAHPWLPVLDIVILESADTLTTAAFHSHIGTDPVRQQAEILDRAWQLFQTACRSGSRRKLGEAATLSAAASELFLPKPAFDALLRAVERHDLFGLNVAHSGTVVGLLLDPQRHDPGRLIAELAQSGVLRHYPRQHVTRMVPGGVR</sequence>
<evidence type="ECO:0000256" key="2">
    <source>
        <dbReference type="ARBA" id="ARBA00022741"/>
    </source>
</evidence>
<reference evidence="7 8" key="1">
    <citation type="submission" date="2019-02" db="EMBL/GenBank/DDBJ databases">
        <title>Investigation of anaerobic lignin degradation for improved lignocellulosic biofuels.</title>
        <authorList>
            <person name="Deangelis K."/>
        </authorList>
    </citation>
    <scope>NUCLEOTIDE SEQUENCE [LARGE SCALE GENOMIC DNA]</scope>
    <source>
        <strain evidence="7 8">159R</strain>
    </source>
</reference>
<evidence type="ECO:0000313" key="8">
    <source>
        <dbReference type="Proteomes" id="UP000294555"/>
    </source>
</evidence>
<dbReference type="Gene3D" id="3.30.230.10">
    <property type="match status" value="1"/>
</dbReference>
<dbReference type="Proteomes" id="UP000294555">
    <property type="component" value="Unassembled WGS sequence"/>
</dbReference>
<dbReference type="InterPro" id="IPR020568">
    <property type="entry name" value="Ribosomal_Su5_D2-typ_SF"/>
</dbReference>
<dbReference type="AlphaFoldDB" id="A0A4R1N5Z1"/>
<gene>
    <name evidence="7" type="ORF">EZJ58_0565</name>
</gene>
<keyword evidence="2" id="KW-0547">Nucleotide-binding</keyword>
<dbReference type="RefSeq" id="WP_132921484.1">
    <property type="nucleotide sequence ID" value="NZ_SJOI01000001.1"/>
</dbReference>
<evidence type="ECO:0000313" key="7">
    <source>
        <dbReference type="EMBL" id="TCL02543.1"/>
    </source>
</evidence>
<keyword evidence="1" id="KW-0808">Transferase</keyword>
<evidence type="ECO:0000256" key="3">
    <source>
        <dbReference type="ARBA" id="ARBA00022777"/>
    </source>
</evidence>
<dbReference type="PIRSF" id="PIRSF033887">
    <property type="entry name" value="PduX"/>
    <property type="match status" value="1"/>
</dbReference>
<evidence type="ECO:0000259" key="5">
    <source>
        <dbReference type="Pfam" id="PF00288"/>
    </source>
</evidence>
<name>A0A4R1N5Z1_9GAMM</name>
<keyword evidence="4" id="KW-0067">ATP-binding</keyword>
<organism evidence="7 8">
    <name type="scientific">Sodalis ligni</name>
    <dbReference type="NCBI Taxonomy" id="2697027"/>
    <lineage>
        <taxon>Bacteria</taxon>
        <taxon>Pseudomonadati</taxon>
        <taxon>Pseudomonadota</taxon>
        <taxon>Gammaproteobacteria</taxon>
        <taxon>Enterobacterales</taxon>
        <taxon>Bruguierivoracaceae</taxon>
        <taxon>Sodalis</taxon>
    </lineage>
</organism>
<dbReference type="GO" id="GO:0016301">
    <property type="term" value="F:kinase activity"/>
    <property type="evidence" value="ECO:0007669"/>
    <property type="project" value="UniProtKB-KW"/>
</dbReference>